<evidence type="ECO:0000313" key="10">
    <source>
        <dbReference type="Proteomes" id="UP000077755"/>
    </source>
</evidence>
<dbReference type="Gramene" id="KZN03513">
    <property type="protein sequence ID" value="KZN03513"/>
    <property type="gene ID" value="DCAR_012269"/>
</dbReference>
<keyword evidence="10" id="KW-1185">Reference proteome</keyword>
<feature type="transmembrane region" description="Helical" evidence="7">
    <location>
        <begin position="187"/>
        <end position="207"/>
    </location>
</feature>
<dbReference type="Proteomes" id="UP000077755">
    <property type="component" value="Chromosome 3"/>
</dbReference>
<feature type="transmembrane region" description="Helical" evidence="7">
    <location>
        <begin position="102"/>
        <end position="118"/>
    </location>
</feature>
<dbReference type="PANTHER" id="PTHR19317">
    <property type="entry name" value="PRENYLATED RAB ACCEPTOR 1-RELATED"/>
    <property type="match status" value="1"/>
</dbReference>
<comment type="similarity">
    <text evidence="3 7">Belongs to the PRA1 family.</text>
</comment>
<organism evidence="8">
    <name type="scientific">Daucus carota subsp. sativus</name>
    <name type="common">Carrot</name>
    <dbReference type="NCBI Taxonomy" id="79200"/>
    <lineage>
        <taxon>Eukaryota</taxon>
        <taxon>Viridiplantae</taxon>
        <taxon>Streptophyta</taxon>
        <taxon>Embryophyta</taxon>
        <taxon>Tracheophyta</taxon>
        <taxon>Spermatophyta</taxon>
        <taxon>Magnoliopsida</taxon>
        <taxon>eudicotyledons</taxon>
        <taxon>Gunneridae</taxon>
        <taxon>Pentapetalae</taxon>
        <taxon>asterids</taxon>
        <taxon>campanulids</taxon>
        <taxon>Apiales</taxon>
        <taxon>Apiaceae</taxon>
        <taxon>Apioideae</taxon>
        <taxon>Scandiceae</taxon>
        <taxon>Daucinae</taxon>
        <taxon>Daucus</taxon>
        <taxon>Daucus sect. Daucus</taxon>
    </lineage>
</organism>
<dbReference type="InterPro" id="IPR004895">
    <property type="entry name" value="Prenylated_rab_accept_PRA1"/>
</dbReference>
<dbReference type="GO" id="GO:0016192">
    <property type="term" value="P:vesicle-mediated transport"/>
    <property type="evidence" value="ECO:0007669"/>
    <property type="project" value="TreeGrafter"/>
</dbReference>
<dbReference type="EMBL" id="CP093345">
    <property type="protein sequence ID" value="WOG94606.1"/>
    <property type="molecule type" value="Genomic_DNA"/>
</dbReference>
<comment type="subcellular location">
    <subcellularLocation>
        <location evidence="2 7">Membrane</location>
        <topology evidence="2 7">Multi-pass membrane protein</topology>
    </subcellularLocation>
</comment>
<proteinExistence type="inferred from homology"/>
<reference evidence="9" key="2">
    <citation type="submission" date="2022-03" db="EMBL/GenBank/DDBJ databases">
        <title>Draft title - Genomic analysis of global carrot germplasm unveils the trajectory of domestication and the origin of high carotenoid orange carrot.</title>
        <authorList>
            <person name="Iorizzo M."/>
            <person name="Ellison S."/>
            <person name="Senalik D."/>
            <person name="Macko-Podgorni A."/>
            <person name="Grzebelus D."/>
            <person name="Bostan H."/>
            <person name="Rolling W."/>
            <person name="Curaba J."/>
            <person name="Simon P."/>
        </authorList>
    </citation>
    <scope>NUCLEOTIDE SEQUENCE</scope>
    <source>
        <tissue evidence="9">Leaf</tissue>
    </source>
</reference>
<evidence type="ECO:0000256" key="4">
    <source>
        <dbReference type="ARBA" id="ARBA00022692"/>
    </source>
</evidence>
<keyword evidence="6 7" id="KW-0472">Membrane</keyword>
<accession>A0A162AN62</accession>
<evidence type="ECO:0000256" key="1">
    <source>
        <dbReference type="ARBA" id="ARBA00002501"/>
    </source>
</evidence>
<name>A0A162AN62_DAUCS</name>
<dbReference type="GO" id="GO:0005794">
    <property type="term" value="C:Golgi apparatus"/>
    <property type="evidence" value="ECO:0007669"/>
    <property type="project" value="TreeGrafter"/>
</dbReference>
<protein>
    <recommendedName>
        <fullName evidence="7">PRA1 family protein</fullName>
    </recommendedName>
</protein>
<dbReference type="PANTHER" id="PTHR19317:SF94">
    <property type="entry name" value="PRA1 FAMILY PROTEIN"/>
    <property type="match status" value="1"/>
</dbReference>
<evidence type="ECO:0000256" key="7">
    <source>
        <dbReference type="RuleBase" id="RU363107"/>
    </source>
</evidence>
<dbReference type="GO" id="GO:0005783">
    <property type="term" value="C:endoplasmic reticulum"/>
    <property type="evidence" value="ECO:0007669"/>
    <property type="project" value="UniProtKB-ARBA"/>
</dbReference>
<evidence type="ECO:0000256" key="5">
    <source>
        <dbReference type="ARBA" id="ARBA00022989"/>
    </source>
</evidence>
<feature type="transmembrane region" description="Helical" evidence="7">
    <location>
        <begin position="138"/>
        <end position="167"/>
    </location>
</feature>
<dbReference type="OrthoDB" id="63113at2759"/>
<dbReference type="EMBL" id="LNRQ01000003">
    <property type="protein sequence ID" value="KZN03513.1"/>
    <property type="molecule type" value="Genomic_DNA"/>
</dbReference>
<comment type="function">
    <text evidence="1 7">May be involved in both secretory and endocytic intracellular trafficking in the endosomal/prevacuolar compartments.</text>
</comment>
<dbReference type="AlphaFoldDB" id="A0A162AN62"/>
<dbReference type="KEGG" id="dcr:108213848"/>
<dbReference type="Pfam" id="PF03208">
    <property type="entry name" value="PRA1"/>
    <property type="match status" value="1"/>
</dbReference>
<sequence length="212" mass="23069">MSSTYTLPFSTTTTTPAPLLPPSFATPAFTTFLTRLHTTLQTAFSQRRPWYELIDKTSFSRPLSIPNASSRIRKNISYFRINYLTILSSILAFSLLSHPFSLFILLSLLAAWLFLYLFRPSDHPVIILGRVYSDRETLGVLITASLIVIFVTGSLIMTSMLVGVGVVCVHGAFRVPEDLFLDEQGSAGGTGMFSMLSGAATSAAVAAGSNMV</sequence>
<evidence type="ECO:0000256" key="6">
    <source>
        <dbReference type="ARBA" id="ARBA00023136"/>
    </source>
</evidence>
<dbReference type="GO" id="GO:0016020">
    <property type="term" value="C:membrane"/>
    <property type="evidence" value="ECO:0007669"/>
    <property type="project" value="UniProtKB-SubCell"/>
</dbReference>
<evidence type="ECO:0000313" key="9">
    <source>
        <dbReference type="EMBL" id="WOG94606.1"/>
    </source>
</evidence>
<evidence type="ECO:0000256" key="2">
    <source>
        <dbReference type="ARBA" id="ARBA00004141"/>
    </source>
</evidence>
<evidence type="ECO:0000313" key="8">
    <source>
        <dbReference type="EMBL" id="KZN03513.1"/>
    </source>
</evidence>
<keyword evidence="4 7" id="KW-0812">Transmembrane</keyword>
<keyword evidence="7" id="KW-0813">Transport</keyword>
<keyword evidence="5 7" id="KW-1133">Transmembrane helix</keyword>
<reference evidence="8" key="1">
    <citation type="journal article" date="2016" name="Nat. Genet.">
        <title>A high-quality carrot genome assembly provides new insights into carotenoid accumulation and asterid genome evolution.</title>
        <authorList>
            <person name="Iorizzo M."/>
            <person name="Ellison S."/>
            <person name="Senalik D."/>
            <person name="Zeng P."/>
            <person name="Satapoomin P."/>
            <person name="Huang J."/>
            <person name="Bowman M."/>
            <person name="Iovene M."/>
            <person name="Sanseverino W."/>
            <person name="Cavagnaro P."/>
            <person name="Yildiz M."/>
            <person name="Macko-Podgorni A."/>
            <person name="Moranska E."/>
            <person name="Grzebelus E."/>
            <person name="Grzebelus D."/>
            <person name="Ashrafi H."/>
            <person name="Zheng Z."/>
            <person name="Cheng S."/>
            <person name="Spooner D."/>
            <person name="Van Deynze A."/>
            <person name="Simon P."/>
        </authorList>
    </citation>
    <scope>NUCLEOTIDE SEQUENCE [LARGE SCALE GENOMIC DNA]</scope>
    <source>
        <tissue evidence="8">Leaf</tissue>
    </source>
</reference>
<evidence type="ECO:0000256" key="3">
    <source>
        <dbReference type="ARBA" id="ARBA00006483"/>
    </source>
</evidence>
<dbReference type="OMA" id="MWAVTIG"/>
<gene>
    <name evidence="8" type="ORF">DCAR_012269</name>
    <name evidence="9" type="ORF">DCAR_0313902</name>
</gene>
<feature type="transmembrane region" description="Helical" evidence="7">
    <location>
        <begin position="78"/>
        <end position="96"/>
    </location>
</feature>